<accession>A0A387B8B9</accession>
<dbReference type="Pfam" id="PF03788">
    <property type="entry name" value="LrgA"/>
    <property type="match status" value="1"/>
</dbReference>
<evidence type="ECO:0000256" key="2">
    <source>
        <dbReference type="ARBA" id="ARBA00022475"/>
    </source>
</evidence>
<gene>
    <name evidence="7" type="ORF">D7I46_01810</name>
</gene>
<reference evidence="7 8" key="1">
    <citation type="submission" date="2018-09" db="EMBL/GenBank/DDBJ databases">
        <title>Genome sequencing of strain 1JSPR-7.</title>
        <authorList>
            <person name="Heo J."/>
            <person name="Kim S.-J."/>
            <person name="Kwon S.-W."/>
        </authorList>
    </citation>
    <scope>NUCLEOTIDE SEQUENCE [LARGE SCALE GENOMIC DNA]</scope>
    <source>
        <strain evidence="7 8">1JSPR-7</strain>
    </source>
</reference>
<feature type="transmembrane region" description="Helical" evidence="6">
    <location>
        <begin position="30"/>
        <end position="47"/>
    </location>
</feature>
<comment type="subcellular location">
    <subcellularLocation>
        <location evidence="1">Cell membrane</location>
        <topology evidence="1">Multi-pass membrane protein</topology>
    </subcellularLocation>
</comment>
<evidence type="ECO:0000256" key="6">
    <source>
        <dbReference type="SAM" id="Phobius"/>
    </source>
</evidence>
<dbReference type="Proteomes" id="UP000269374">
    <property type="component" value="Chromosome"/>
</dbReference>
<dbReference type="InterPro" id="IPR005538">
    <property type="entry name" value="LrgA/CidA"/>
</dbReference>
<feature type="transmembrane region" description="Helical" evidence="6">
    <location>
        <begin position="84"/>
        <end position="104"/>
    </location>
</feature>
<name>A0A387B8B9_9LACT</name>
<evidence type="ECO:0000313" key="7">
    <source>
        <dbReference type="EMBL" id="AYF99932.1"/>
    </source>
</evidence>
<organism evidence="7 8">
    <name type="scientific">Lactococcus allomyrinae</name>
    <dbReference type="NCBI Taxonomy" id="2419773"/>
    <lineage>
        <taxon>Bacteria</taxon>
        <taxon>Bacillati</taxon>
        <taxon>Bacillota</taxon>
        <taxon>Bacilli</taxon>
        <taxon>Lactobacillales</taxon>
        <taxon>Streptococcaceae</taxon>
        <taxon>Lactococcus</taxon>
    </lineage>
</organism>
<dbReference type="PANTHER" id="PTHR33931:SF2">
    <property type="entry name" value="HOLIN-LIKE PROTEIN CIDA"/>
    <property type="match status" value="1"/>
</dbReference>
<evidence type="ECO:0000256" key="3">
    <source>
        <dbReference type="ARBA" id="ARBA00022692"/>
    </source>
</evidence>
<evidence type="ECO:0000313" key="8">
    <source>
        <dbReference type="Proteomes" id="UP000269374"/>
    </source>
</evidence>
<evidence type="ECO:0000256" key="5">
    <source>
        <dbReference type="ARBA" id="ARBA00023136"/>
    </source>
</evidence>
<dbReference type="EMBL" id="CP032627">
    <property type="protein sequence ID" value="AYF99932.1"/>
    <property type="molecule type" value="Genomic_DNA"/>
</dbReference>
<keyword evidence="3 6" id="KW-0812">Transmembrane</keyword>
<dbReference type="KEGG" id="lact:D7I46_01810"/>
<protein>
    <submittedName>
        <fullName evidence="7">CidA/LrgA family protein</fullName>
    </submittedName>
</protein>
<keyword evidence="5 6" id="KW-0472">Membrane</keyword>
<dbReference type="PANTHER" id="PTHR33931">
    <property type="entry name" value="HOLIN-LIKE PROTEIN CIDA-RELATED"/>
    <property type="match status" value="1"/>
</dbReference>
<feature type="transmembrane region" description="Helical" evidence="6">
    <location>
        <begin position="59"/>
        <end position="78"/>
    </location>
</feature>
<dbReference type="OrthoDB" id="3176438at2"/>
<evidence type="ECO:0000256" key="1">
    <source>
        <dbReference type="ARBA" id="ARBA00004651"/>
    </source>
</evidence>
<keyword evidence="8" id="KW-1185">Reference proteome</keyword>
<keyword evidence="4 6" id="KW-1133">Transmembrane helix</keyword>
<dbReference type="AlphaFoldDB" id="A0A387B8B9"/>
<dbReference type="RefSeq" id="WP_120771321.1">
    <property type="nucleotide sequence ID" value="NZ_CP032627.1"/>
</dbReference>
<keyword evidence="2" id="KW-1003">Cell membrane</keyword>
<feature type="transmembrane region" description="Helical" evidence="6">
    <location>
        <begin position="7"/>
        <end position="24"/>
    </location>
</feature>
<sequence>MKIYLQLLIIFGFSFIGNIISNGLHLPIPGSILGMVLLFLALQFKILEFKHVDEAGSFLINNMTILFLPAGVGIMAKWNLISHFWVQILIIILGALIINVFVLGKLVEWIKIKFEGDYAIPKLSSQQIALDVINQHSKNKTTENEGA</sequence>
<evidence type="ECO:0000256" key="4">
    <source>
        <dbReference type="ARBA" id="ARBA00022989"/>
    </source>
</evidence>
<dbReference type="GO" id="GO:0005886">
    <property type="term" value="C:plasma membrane"/>
    <property type="evidence" value="ECO:0007669"/>
    <property type="project" value="UniProtKB-SubCell"/>
</dbReference>
<proteinExistence type="predicted"/>